<keyword evidence="3" id="KW-1185">Reference proteome</keyword>
<evidence type="ECO:0008006" key="4">
    <source>
        <dbReference type="Google" id="ProtNLM"/>
    </source>
</evidence>
<name>A0A923PH16_9BACT</name>
<organism evidence="2 3">
    <name type="scientific">Neolewinella lacunae</name>
    <dbReference type="NCBI Taxonomy" id="1517758"/>
    <lineage>
        <taxon>Bacteria</taxon>
        <taxon>Pseudomonadati</taxon>
        <taxon>Bacteroidota</taxon>
        <taxon>Saprospiria</taxon>
        <taxon>Saprospirales</taxon>
        <taxon>Lewinellaceae</taxon>
        <taxon>Neolewinella</taxon>
    </lineage>
</organism>
<dbReference type="Proteomes" id="UP000650081">
    <property type="component" value="Unassembled WGS sequence"/>
</dbReference>
<evidence type="ECO:0000313" key="2">
    <source>
        <dbReference type="EMBL" id="MBC6993917.1"/>
    </source>
</evidence>
<evidence type="ECO:0000256" key="1">
    <source>
        <dbReference type="SAM" id="Phobius"/>
    </source>
</evidence>
<keyword evidence="1" id="KW-0472">Membrane</keyword>
<evidence type="ECO:0000313" key="3">
    <source>
        <dbReference type="Proteomes" id="UP000650081"/>
    </source>
</evidence>
<dbReference type="AlphaFoldDB" id="A0A923PH16"/>
<dbReference type="EMBL" id="JACSIT010000083">
    <property type="protein sequence ID" value="MBC6993917.1"/>
    <property type="molecule type" value="Genomic_DNA"/>
</dbReference>
<reference evidence="2" key="1">
    <citation type="submission" date="2020-08" db="EMBL/GenBank/DDBJ databases">
        <title>Lewinella bacteria from marine environments.</title>
        <authorList>
            <person name="Zhong Y."/>
        </authorList>
    </citation>
    <scope>NUCLEOTIDE SEQUENCE</scope>
    <source>
        <strain evidence="2">KCTC 42187</strain>
    </source>
</reference>
<keyword evidence="1" id="KW-0812">Transmembrane</keyword>
<comment type="caution">
    <text evidence="2">The sequence shown here is derived from an EMBL/GenBank/DDBJ whole genome shotgun (WGS) entry which is preliminary data.</text>
</comment>
<keyword evidence="1" id="KW-1133">Transmembrane helix</keyword>
<dbReference type="RefSeq" id="WP_187466013.1">
    <property type="nucleotide sequence ID" value="NZ_JACSIT010000083.1"/>
</dbReference>
<accession>A0A923PH16</accession>
<feature type="transmembrane region" description="Helical" evidence="1">
    <location>
        <begin position="12"/>
        <end position="30"/>
    </location>
</feature>
<protein>
    <recommendedName>
        <fullName evidence="4">Outer membrane protein beta-barrel domain-containing protein</fullName>
    </recommendedName>
</protein>
<proteinExistence type="predicted"/>
<sequence length="255" mass="29419">MIRCSNFPSWNTFVLGSFVIVLVILFLPLGSVRAQLDSSRWGLTIETAIEAHDKRLYGSSSRELLRSQPEYFGTYGIGISGQKKVLNFRRLSLWVGAGAHFQLATFTRPYRPGYKPGDIISFDLRTADRFYDFMIAPELSLVYQLSPRFGLFGRFRPRYRFYTTGYHSSIENSHIWRIPGIWGFEPKSIEYLGGVRYMCRNKLAFELGVRLYNNHFVDSHTVNQATVIRGRSTTVPTGFEKFNPLKLTFSVSRFF</sequence>
<gene>
    <name evidence="2" type="ORF">H9S92_07080</name>
</gene>